<sequence>MDYQSMLYFREFATPCSLSNIASQNQNCKLQNDASLPHEFVNILDKRRTRRKARSMALVVPSIASLRIVLASASKQRLTLLKQIGIEPVVRISNYDENLSKDLPADEYVCKTACMKAAMIAKLMDSEDYDVIIGCDTVVVFDNDIIGKPVDEEDARATLRRLNGNVHDVYTGVTIIDNNQQYEQFVERTTVKFCRIPETVIEEYVVSGEPLGRAGSYGIQTCGGIFVEKIDGCYYNVIGLPINRLMRALWKRELMSFNPCHQRNMSERTMYLQKQ</sequence>
<comment type="cofactor">
    <cofactor evidence="1">
        <name>a divalent metal cation</name>
        <dbReference type="ChEBI" id="CHEBI:60240"/>
    </cofactor>
</comment>
<accession>A0A238BHY9</accession>
<protein>
    <submittedName>
        <fullName evidence="3">Septum formation protein Maf</fullName>
    </submittedName>
</protein>
<dbReference type="Pfam" id="PF02545">
    <property type="entry name" value="Maf"/>
    <property type="match status" value="1"/>
</dbReference>
<keyword evidence="2" id="KW-0378">Hydrolase</keyword>
<evidence type="ECO:0000256" key="1">
    <source>
        <dbReference type="ARBA" id="ARBA00001968"/>
    </source>
</evidence>
<dbReference type="OrthoDB" id="10267058at2759"/>
<dbReference type="Gene3D" id="3.90.950.10">
    <property type="match status" value="1"/>
</dbReference>
<reference evidence="3 4" key="1">
    <citation type="submission" date="2015-12" db="EMBL/GenBank/DDBJ databases">
        <title>Draft genome of the nematode, Onchocerca flexuosa.</title>
        <authorList>
            <person name="Mitreva M."/>
        </authorList>
    </citation>
    <scope>NUCLEOTIDE SEQUENCE [LARGE SCALE GENOMIC DNA]</scope>
    <source>
        <strain evidence="3">Red Deer</strain>
    </source>
</reference>
<keyword evidence="4" id="KW-1185">Reference proteome</keyword>
<dbReference type="AlphaFoldDB" id="A0A238BHY9"/>
<dbReference type="InterPro" id="IPR029001">
    <property type="entry name" value="ITPase-like_fam"/>
</dbReference>
<dbReference type="NCBIfam" id="TIGR00172">
    <property type="entry name" value="maf"/>
    <property type="match status" value="1"/>
</dbReference>
<dbReference type="CDD" id="cd00555">
    <property type="entry name" value="Maf"/>
    <property type="match status" value="1"/>
</dbReference>
<name>A0A238BHY9_9BILA</name>
<dbReference type="SUPFAM" id="SSF52972">
    <property type="entry name" value="ITPase-like"/>
    <property type="match status" value="1"/>
</dbReference>
<evidence type="ECO:0000313" key="4">
    <source>
        <dbReference type="Proteomes" id="UP000242913"/>
    </source>
</evidence>
<dbReference type="PANTHER" id="PTHR43213">
    <property type="entry name" value="BIFUNCTIONAL DTTP/UTP PYROPHOSPHATASE/METHYLTRANSFERASE PROTEIN-RELATED"/>
    <property type="match status" value="1"/>
</dbReference>
<dbReference type="PANTHER" id="PTHR43213:SF5">
    <property type="entry name" value="BIFUNCTIONAL DTTP_UTP PYROPHOSPHATASE_METHYLTRANSFERASE PROTEIN-RELATED"/>
    <property type="match status" value="1"/>
</dbReference>
<organism evidence="3 4">
    <name type="scientific">Onchocerca flexuosa</name>
    <dbReference type="NCBI Taxonomy" id="387005"/>
    <lineage>
        <taxon>Eukaryota</taxon>
        <taxon>Metazoa</taxon>
        <taxon>Ecdysozoa</taxon>
        <taxon>Nematoda</taxon>
        <taxon>Chromadorea</taxon>
        <taxon>Rhabditida</taxon>
        <taxon>Spirurina</taxon>
        <taxon>Spiruromorpha</taxon>
        <taxon>Filarioidea</taxon>
        <taxon>Onchocercidae</taxon>
        <taxon>Onchocerca</taxon>
    </lineage>
</organism>
<dbReference type="HAMAP" id="MF_00528">
    <property type="entry name" value="Maf"/>
    <property type="match status" value="1"/>
</dbReference>
<dbReference type="InterPro" id="IPR003697">
    <property type="entry name" value="Maf-like"/>
</dbReference>
<proteinExistence type="inferred from homology"/>
<gene>
    <name evidence="3" type="ORF">X798_07926</name>
</gene>
<dbReference type="Proteomes" id="UP000242913">
    <property type="component" value="Unassembled WGS sequence"/>
</dbReference>
<dbReference type="GO" id="GO:0047429">
    <property type="term" value="F:nucleoside triphosphate diphosphatase activity"/>
    <property type="evidence" value="ECO:0007669"/>
    <property type="project" value="InterPro"/>
</dbReference>
<dbReference type="EMBL" id="KZ271538">
    <property type="protein sequence ID" value="OZC05097.1"/>
    <property type="molecule type" value="Genomic_DNA"/>
</dbReference>
<evidence type="ECO:0000313" key="3">
    <source>
        <dbReference type="EMBL" id="OZC05097.1"/>
    </source>
</evidence>
<evidence type="ECO:0000256" key="2">
    <source>
        <dbReference type="ARBA" id="ARBA00022801"/>
    </source>
</evidence>